<gene>
    <name evidence="1" type="ORF">SAMN02745729_110133</name>
</gene>
<dbReference type="CDD" id="cd07389">
    <property type="entry name" value="MPP_PhoD"/>
    <property type="match status" value="1"/>
</dbReference>
<dbReference type="OrthoDB" id="9795624at2"/>
<evidence type="ECO:0008006" key="3">
    <source>
        <dbReference type="Google" id="ProtNLM"/>
    </source>
</evidence>
<dbReference type="PANTHER" id="PTHR37031:SF2">
    <property type="entry name" value="PHOD-LIKE PHOSPHATASE METALLOPHOSPHATASE DOMAIN-CONTAINING PROTEIN"/>
    <property type="match status" value="1"/>
</dbReference>
<dbReference type="InterPro" id="IPR029052">
    <property type="entry name" value="Metallo-depent_PP-like"/>
</dbReference>
<dbReference type="InterPro" id="IPR018946">
    <property type="entry name" value="PhoD-like_MPP"/>
</dbReference>
<organism evidence="1 2">
    <name type="scientific">Marinobacterium iners DSM 11526</name>
    <dbReference type="NCBI Taxonomy" id="1122198"/>
    <lineage>
        <taxon>Bacteria</taxon>
        <taxon>Pseudomonadati</taxon>
        <taxon>Pseudomonadota</taxon>
        <taxon>Gammaproteobacteria</taxon>
        <taxon>Oceanospirillales</taxon>
        <taxon>Oceanospirillaceae</taxon>
        <taxon>Marinobacterium</taxon>
    </lineage>
</organism>
<accession>A0A1H4FAN3</accession>
<dbReference type="InterPro" id="IPR038607">
    <property type="entry name" value="PhoD-like_sf"/>
</dbReference>
<dbReference type="STRING" id="1122198.SAMN02745729_110133"/>
<reference evidence="2" key="1">
    <citation type="submission" date="2016-10" db="EMBL/GenBank/DDBJ databases">
        <authorList>
            <person name="Varghese N."/>
            <person name="Submissions S."/>
        </authorList>
    </citation>
    <scope>NUCLEOTIDE SEQUENCE [LARGE SCALE GENOMIC DNA]</scope>
    <source>
        <strain evidence="2">DSM 11526</strain>
    </source>
</reference>
<sequence>MSISLPPSSSDTRFPVLVGPILRRITPDELTIWCLTTEVLDFSLRLKTTQGGVLDRVLTKDECWSLQVGEHAWICLLNLQPENPLPTGERIDYDLLIRAQGDTRWCSIQEWGPDLLYPGELLPGFVIQPQLRSMLHGSCRKPHYPSRDGLARADAWLEQHLAAPADWPAVLMLSGDQLYADDVAGPMLRAAHQLSDRLGLWDETLEGGGADSGIELRQSPYCYYQREQLLPKDQLSENVRERFFAGVRKPIFTSDSAHNHLITFAEVIASYCLIWSPKAWQGIDLNPPALSPRHAELYDHELDAILGFRAQLPQVRRVMAHLPTYMIFDDHDVTDDWNLSAAWELSAYGHPFSRQIIGNAMIGYLLCQGSGNAPRKIRKHLSEHVERWLKTHNEEDHHSLIDELIAFQSWDYLIPIDPGVLVLDTRTRRWRAERNLNSPSGLMDWEALTELQQHLLDRKAVILVSPAPVFGVKLIEAVQKTFTTFGQPLMVDAENWMAHPGAANVILNIFRHTRTPEHFVVLSGDVHYSFVYDIEIRFRKGGPKIWQITSSGLKNEFPPRLLTLFDRLNRWLYAPSSPLNWFTRRRLMKVSPRRPEGAAEGCRLVNKAGIGLVRFAADGEPEEVWQLGADGRDVRFDLTDEEEHWG</sequence>
<keyword evidence="2" id="KW-1185">Reference proteome</keyword>
<protein>
    <recommendedName>
        <fullName evidence="3">PhoD-like phosphatase</fullName>
    </recommendedName>
</protein>
<proteinExistence type="predicted"/>
<dbReference type="SUPFAM" id="SSF56300">
    <property type="entry name" value="Metallo-dependent phosphatases"/>
    <property type="match status" value="1"/>
</dbReference>
<dbReference type="Proteomes" id="UP000242469">
    <property type="component" value="Unassembled WGS sequence"/>
</dbReference>
<dbReference type="EMBL" id="FNRJ01000010">
    <property type="protein sequence ID" value="SEA94383.1"/>
    <property type="molecule type" value="Genomic_DNA"/>
</dbReference>
<dbReference type="AlphaFoldDB" id="A0A1H4FAN3"/>
<name>A0A1H4FAN3_9GAMM</name>
<dbReference type="Gene3D" id="3.60.21.70">
    <property type="entry name" value="PhoD-like phosphatase"/>
    <property type="match status" value="1"/>
</dbReference>
<evidence type="ECO:0000313" key="2">
    <source>
        <dbReference type="Proteomes" id="UP000242469"/>
    </source>
</evidence>
<dbReference type="RefSeq" id="WP_091827027.1">
    <property type="nucleotide sequence ID" value="NZ_FNRJ01000010.1"/>
</dbReference>
<evidence type="ECO:0000313" key="1">
    <source>
        <dbReference type="EMBL" id="SEA94383.1"/>
    </source>
</evidence>
<dbReference type="PANTHER" id="PTHR37031">
    <property type="entry name" value="METALLOPHOSPHATASE BINDING DOMAIN PROTEIN"/>
    <property type="match status" value="1"/>
</dbReference>